<dbReference type="EMBL" id="MU006780">
    <property type="protein sequence ID" value="KAF2643039.1"/>
    <property type="molecule type" value="Genomic_DNA"/>
</dbReference>
<sequence>MATNANDAEEQVLALLCGEAELWTWGGGTATCEFFFKRNGTGAIAAGANQYAWLTVDFTWSFDHQAARPVMADNGTWKFTIQMTFTTLLRLGPWRGDGARQDNLQNPPSPSEAPFPWAPLKSAAFRPKQYTLTLSRGRFIEPFHLSIKKPFPLFQSVPYCFAPNRYASKLAFDTSPYPPREEWVETGGLRSILDYHLDWDKKEFVRGGISKKDETWAEMLDLGWWLSPTTGFRHK</sequence>
<feature type="compositionally biased region" description="Pro residues" evidence="1">
    <location>
        <begin position="107"/>
        <end position="117"/>
    </location>
</feature>
<protein>
    <submittedName>
        <fullName evidence="2">Uncharacterized protein</fullName>
    </submittedName>
</protein>
<evidence type="ECO:0000313" key="3">
    <source>
        <dbReference type="Proteomes" id="UP000799753"/>
    </source>
</evidence>
<feature type="region of interest" description="Disordered" evidence="1">
    <location>
        <begin position="97"/>
        <end position="118"/>
    </location>
</feature>
<evidence type="ECO:0000256" key="1">
    <source>
        <dbReference type="SAM" id="MobiDB-lite"/>
    </source>
</evidence>
<dbReference type="Proteomes" id="UP000799753">
    <property type="component" value="Unassembled WGS sequence"/>
</dbReference>
<reference evidence="2" key="1">
    <citation type="journal article" date="2020" name="Stud. Mycol.">
        <title>101 Dothideomycetes genomes: a test case for predicting lifestyles and emergence of pathogens.</title>
        <authorList>
            <person name="Haridas S."/>
            <person name="Albert R."/>
            <person name="Binder M."/>
            <person name="Bloem J."/>
            <person name="Labutti K."/>
            <person name="Salamov A."/>
            <person name="Andreopoulos B."/>
            <person name="Baker S."/>
            <person name="Barry K."/>
            <person name="Bills G."/>
            <person name="Bluhm B."/>
            <person name="Cannon C."/>
            <person name="Castanera R."/>
            <person name="Culley D."/>
            <person name="Daum C."/>
            <person name="Ezra D."/>
            <person name="Gonzalez J."/>
            <person name="Henrissat B."/>
            <person name="Kuo A."/>
            <person name="Liang C."/>
            <person name="Lipzen A."/>
            <person name="Lutzoni F."/>
            <person name="Magnuson J."/>
            <person name="Mondo S."/>
            <person name="Nolan M."/>
            <person name="Ohm R."/>
            <person name="Pangilinan J."/>
            <person name="Park H.-J."/>
            <person name="Ramirez L."/>
            <person name="Alfaro M."/>
            <person name="Sun H."/>
            <person name="Tritt A."/>
            <person name="Yoshinaga Y."/>
            <person name="Zwiers L.-H."/>
            <person name="Turgeon B."/>
            <person name="Goodwin S."/>
            <person name="Spatafora J."/>
            <person name="Crous P."/>
            <person name="Grigoriev I."/>
        </authorList>
    </citation>
    <scope>NUCLEOTIDE SEQUENCE</scope>
    <source>
        <strain evidence="2">CBS 473.64</strain>
    </source>
</reference>
<dbReference type="AlphaFoldDB" id="A0A6A6S5M4"/>
<proteinExistence type="predicted"/>
<name>A0A6A6S5M4_9PLEO</name>
<organism evidence="2 3">
    <name type="scientific">Massarina eburnea CBS 473.64</name>
    <dbReference type="NCBI Taxonomy" id="1395130"/>
    <lineage>
        <taxon>Eukaryota</taxon>
        <taxon>Fungi</taxon>
        <taxon>Dikarya</taxon>
        <taxon>Ascomycota</taxon>
        <taxon>Pezizomycotina</taxon>
        <taxon>Dothideomycetes</taxon>
        <taxon>Pleosporomycetidae</taxon>
        <taxon>Pleosporales</taxon>
        <taxon>Massarineae</taxon>
        <taxon>Massarinaceae</taxon>
        <taxon>Massarina</taxon>
    </lineage>
</organism>
<keyword evidence="3" id="KW-1185">Reference proteome</keyword>
<evidence type="ECO:0000313" key="2">
    <source>
        <dbReference type="EMBL" id="KAF2643039.1"/>
    </source>
</evidence>
<accession>A0A6A6S5M4</accession>
<dbReference type="OrthoDB" id="3917213at2759"/>
<gene>
    <name evidence="2" type="ORF">P280DRAFT_515476</name>
</gene>